<evidence type="ECO:0000313" key="1">
    <source>
        <dbReference type="EMBL" id="JAE05295.1"/>
    </source>
</evidence>
<reference evidence="1" key="1">
    <citation type="submission" date="2014-09" db="EMBL/GenBank/DDBJ databases">
        <authorList>
            <person name="Magalhaes I.L.F."/>
            <person name="Oliveira U."/>
            <person name="Santos F.R."/>
            <person name="Vidigal T.H.D.A."/>
            <person name="Brescovit A.D."/>
            <person name="Santos A.J."/>
        </authorList>
    </citation>
    <scope>NUCLEOTIDE SEQUENCE</scope>
    <source>
        <tissue evidence="1">Shoot tissue taken approximately 20 cm above the soil surface</tissue>
    </source>
</reference>
<accession>A0A0A9EWZ9</accession>
<sequence length="43" mass="4683">MPSGLSVILLDMLQMSKYEKGMVTWSASKVKKTSLVKSMSSSS</sequence>
<protein>
    <submittedName>
        <fullName evidence="1">Uncharacterized protein</fullName>
    </submittedName>
</protein>
<name>A0A0A9EWZ9_ARUDO</name>
<organism evidence="1">
    <name type="scientific">Arundo donax</name>
    <name type="common">Giant reed</name>
    <name type="synonym">Donax arundinaceus</name>
    <dbReference type="NCBI Taxonomy" id="35708"/>
    <lineage>
        <taxon>Eukaryota</taxon>
        <taxon>Viridiplantae</taxon>
        <taxon>Streptophyta</taxon>
        <taxon>Embryophyta</taxon>
        <taxon>Tracheophyta</taxon>
        <taxon>Spermatophyta</taxon>
        <taxon>Magnoliopsida</taxon>
        <taxon>Liliopsida</taxon>
        <taxon>Poales</taxon>
        <taxon>Poaceae</taxon>
        <taxon>PACMAD clade</taxon>
        <taxon>Arundinoideae</taxon>
        <taxon>Arundineae</taxon>
        <taxon>Arundo</taxon>
    </lineage>
</organism>
<proteinExistence type="predicted"/>
<reference evidence="1" key="2">
    <citation type="journal article" date="2015" name="Data Brief">
        <title>Shoot transcriptome of the giant reed, Arundo donax.</title>
        <authorList>
            <person name="Barrero R.A."/>
            <person name="Guerrero F.D."/>
            <person name="Moolhuijzen P."/>
            <person name="Goolsby J.A."/>
            <person name="Tidwell J."/>
            <person name="Bellgard S.E."/>
            <person name="Bellgard M.I."/>
        </authorList>
    </citation>
    <scope>NUCLEOTIDE SEQUENCE</scope>
    <source>
        <tissue evidence="1">Shoot tissue taken approximately 20 cm above the soil surface</tissue>
    </source>
</reference>
<dbReference type="AlphaFoldDB" id="A0A0A9EWZ9"/>
<dbReference type="EMBL" id="GBRH01192601">
    <property type="protein sequence ID" value="JAE05295.1"/>
    <property type="molecule type" value="Transcribed_RNA"/>
</dbReference>